<reference evidence="2 4" key="2">
    <citation type="submission" date="2022-05" db="EMBL/GenBank/DDBJ databases">
        <title>Chromosome-level reference genomes for two strains of Caenorhabditis briggsae: an improved platform for comparative genomics.</title>
        <authorList>
            <person name="Stevens L."/>
            <person name="Andersen E.C."/>
        </authorList>
    </citation>
    <scope>NUCLEOTIDE SEQUENCE [LARGE SCALE GENOMIC DNA]</scope>
    <source>
        <strain evidence="2">QX1410_ONT</strain>
        <tissue evidence="2">Whole-organism</tissue>
    </source>
</reference>
<dbReference type="EMBL" id="CP090893">
    <property type="protein sequence ID" value="ULU03136.1"/>
    <property type="molecule type" value="Genomic_DNA"/>
</dbReference>
<proteinExistence type="predicted"/>
<name>A0AAE9JEZ6_CAEBR</name>
<reference evidence="3 5" key="1">
    <citation type="submission" date="2022-04" db="EMBL/GenBank/DDBJ databases">
        <title>Chromosome-level reference genomes for two strains of Caenorhabditis briggsae: an improved platform for comparative genomics.</title>
        <authorList>
            <person name="Stevens L."/>
            <person name="Andersen E."/>
        </authorList>
    </citation>
    <scope>NUCLEOTIDE SEQUENCE [LARGE SCALE GENOMIC DNA]</scope>
    <source>
        <strain evidence="3">VX34</strain>
        <tissue evidence="3">Whole-organism</tissue>
    </source>
</reference>
<feature type="chain" id="PRO_5044707481" evidence="1">
    <location>
        <begin position="22"/>
        <end position="68"/>
    </location>
</feature>
<sequence>MRGIILLIVIFALLMVTMVESHPFFVALGRMQDPDNAMSKRALDKCGCNLGCFYSSARDCMSCCALAL</sequence>
<organism evidence="3 5">
    <name type="scientific">Caenorhabditis briggsae</name>
    <dbReference type="NCBI Taxonomy" id="6238"/>
    <lineage>
        <taxon>Eukaryota</taxon>
        <taxon>Metazoa</taxon>
        <taxon>Ecdysozoa</taxon>
        <taxon>Nematoda</taxon>
        <taxon>Chromadorea</taxon>
        <taxon>Rhabditida</taxon>
        <taxon>Rhabditina</taxon>
        <taxon>Rhabditomorpha</taxon>
        <taxon>Rhabditoidea</taxon>
        <taxon>Rhabditidae</taxon>
        <taxon>Peloderinae</taxon>
        <taxon>Caenorhabditis</taxon>
    </lineage>
</organism>
<accession>A0AAE9JEZ6</accession>
<evidence type="ECO:0000313" key="3">
    <source>
        <dbReference type="EMBL" id="UMM25771.1"/>
    </source>
</evidence>
<dbReference type="EMBL" id="CP092622">
    <property type="protein sequence ID" value="UMM25771.1"/>
    <property type="molecule type" value="Genomic_DNA"/>
</dbReference>
<evidence type="ECO:0000313" key="2">
    <source>
        <dbReference type="EMBL" id="ULU03136.1"/>
    </source>
</evidence>
<gene>
    <name evidence="2" type="ORF">L3Y34_002608</name>
    <name evidence="3" type="ORF">L5515_005455</name>
</gene>
<feature type="signal peptide" evidence="1">
    <location>
        <begin position="1"/>
        <end position="21"/>
    </location>
</feature>
<dbReference type="Proteomes" id="UP000827892">
    <property type="component" value="Chromosome III"/>
</dbReference>
<dbReference type="AlphaFoldDB" id="A0AAE9JEZ6"/>
<evidence type="ECO:0000313" key="4">
    <source>
        <dbReference type="Proteomes" id="UP000827892"/>
    </source>
</evidence>
<keyword evidence="5" id="KW-1185">Reference proteome</keyword>
<evidence type="ECO:0000313" key="5">
    <source>
        <dbReference type="Proteomes" id="UP000829354"/>
    </source>
</evidence>
<dbReference type="Proteomes" id="UP000829354">
    <property type="component" value="Chromosome III"/>
</dbReference>
<keyword evidence="1" id="KW-0732">Signal</keyword>
<evidence type="ECO:0000256" key="1">
    <source>
        <dbReference type="SAM" id="SignalP"/>
    </source>
</evidence>
<dbReference type="KEGG" id="cbr:CBG_23044"/>
<protein>
    <submittedName>
        <fullName evidence="3">Uncharacterized protein</fullName>
    </submittedName>
</protein>
<dbReference type="OMA" id="MSCCALA"/>